<dbReference type="Proteomes" id="UP000235145">
    <property type="component" value="Unassembled WGS sequence"/>
</dbReference>
<evidence type="ECO:0000313" key="1">
    <source>
        <dbReference type="EMBL" id="KAJ0187962.1"/>
    </source>
</evidence>
<dbReference type="EMBL" id="NBSK02000009">
    <property type="protein sequence ID" value="KAJ0187962.1"/>
    <property type="molecule type" value="Genomic_DNA"/>
</dbReference>
<organism evidence="1 2">
    <name type="scientific">Lactuca sativa</name>
    <name type="common">Garden lettuce</name>
    <dbReference type="NCBI Taxonomy" id="4236"/>
    <lineage>
        <taxon>Eukaryota</taxon>
        <taxon>Viridiplantae</taxon>
        <taxon>Streptophyta</taxon>
        <taxon>Embryophyta</taxon>
        <taxon>Tracheophyta</taxon>
        <taxon>Spermatophyta</taxon>
        <taxon>Magnoliopsida</taxon>
        <taxon>eudicotyledons</taxon>
        <taxon>Gunneridae</taxon>
        <taxon>Pentapetalae</taxon>
        <taxon>asterids</taxon>
        <taxon>campanulids</taxon>
        <taxon>Asterales</taxon>
        <taxon>Asteraceae</taxon>
        <taxon>Cichorioideae</taxon>
        <taxon>Cichorieae</taxon>
        <taxon>Lactucinae</taxon>
        <taxon>Lactuca</taxon>
    </lineage>
</organism>
<proteinExistence type="predicted"/>
<dbReference type="PANTHER" id="PTHR47718">
    <property type="entry name" value="OS01G0519700 PROTEIN"/>
    <property type="match status" value="1"/>
</dbReference>
<accession>A0A9R1UIX9</accession>
<protein>
    <recommendedName>
        <fullName evidence="3">Protein FAR1-RELATED SEQUENCE</fullName>
    </recommendedName>
</protein>
<dbReference type="PANTHER" id="PTHR47718:SF12">
    <property type="entry name" value="PROTEIN FAR1-RELATED SEQUENCE"/>
    <property type="match status" value="1"/>
</dbReference>
<reference evidence="1 2" key="1">
    <citation type="journal article" date="2017" name="Nat. Commun.">
        <title>Genome assembly with in vitro proximity ligation data and whole-genome triplication in lettuce.</title>
        <authorList>
            <person name="Reyes-Chin-Wo S."/>
            <person name="Wang Z."/>
            <person name="Yang X."/>
            <person name="Kozik A."/>
            <person name="Arikit S."/>
            <person name="Song C."/>
            <person name="Xia L."/>
            <person name="Froenicke L."/>
            <person name="Lavelle D.O."/>
            <person name="Truco M.J."/>
            <person name="Xia R."/>
            <person name="Zhu S."/>
            <person name="Xu C."/>
            <person name="Xu H."/>
            <person name="Xu X."/>
            <person name="Cox K."/>
            <person name="Korf I."/>
            <person name="Meyers B.C."/>
            <person name="Michelmore R.W."/>
        </authorList>
    </citation>
    <scope>NUCLEOTIDE SEQUENCE [LARGE SCALE GENOMIC DNA]</scope>
    <source>
        <strain evidence="2">cv. Salinas</strain>
        <tissue evidence="1">Seedlings</tissue>
    </source>
</reference>
<name>A0A9R1UIX9_LACSA</name>
<evidence type="ECO:0008006" key="3">
    <source>
        <dbReference type="Google" id="ProtNLM"/>
    </source>
</evidence>
<keyword evidence="2" id="KW-1185">Reference proteome</keyword>
<dbReference type="AlphaFoldDB" id="A0A9R1UIX9"/>
<evidence type="ECO:0000313" key="2">
    <source>
        <dbReference type="Proteomes" id="UP000235145"/>
    </source>
</evidence>
<sequence length="156" mass="18346">MQHATLNQAAESIISQSKHRLCMWPIIKKLSKNRWFKDIFENKEAWVPTYFNYFPRCGLLKTTLISESTNSFFNLYSQTENLFLNFMMNYDNAIQKRRYCNSPILEYQFMVINSHDLKVYSTSWLPDLSSSSGLVHVFKWPTRRVQEGTQRVGVGG</sequence>
<gene>
    <name evidence="1" type="ORF">LSAT_V11C900486410</name>
</gene>
<comment type="caution">
    <text evidence="1">The sequence shown here is derived from an EMBL/GenBank/DDBJ whole genome shotgun (WGS) entry which is preliminary data.</text>
</comment>